<evidence type="ECO:0000313" key="1">
    <source>
        <dbReference type="EMBL" id="ANB15632.1"/>
    </source>
</evidence>
<dbReference type="GeneID" id="30035272"/>
<name>A0A167FS42_9ASCO</name>
<dbReference type="PANTHER" id="PTHR47260">
    <property type="entry name" value="UPF0644 PROTEIN PB2B4.06"/>
    <property type="match status" value="1"/>
</dbReference>
<reference evidence="1 2" key="1">
    <citation type="submission" date="2016-02" db="EMBL/GenBank/DDBJ databases">
        <title>Complete genome sequence and transcriptome regulation of the pentose utilising yeast Sugiyamaella lignohabitans.</title>
        <authorList>
            <person name="Bellasio M."/>
            <person name="Peymann A."/>
            <person name="Valli M."/>
            <person name="Sipitzky M."/>
            <person name="Graf A."/>
            <person name="Sauer M."/>
            <person name="Marx H."/>
            <person name="Mattanovich D."/>
        </authorList>
    </citation>
    <scope>NUCLEOTIDE SEQUENCE [LARGE SCALE GENOMIC DNA]</scope>
    <source>
        <strain evidence="1 2">CBS 10342</strain>
    </source>
</reference>
<protein>
    <submittedName>
        <fullName evidence="1">Fmp10p</fullName>
    </submittedName>
</protein>
<organism evidence="1 2">
    <name type="scientific">Sugiyamaella lignohabitans</name>
    <dbReference type="NCBI Taxonomy" id="796027"/>
    <lineage>
        <taxon>Eukaryota</taxon>
        <taxon>Fungi</taxon>
        <taxon>Dikarya</taxon>
        <taxon>Ascomycota</taxon>
        <taxon>Saccharomycotina</taxon>
        <taxon>Dipodascomycetes</taxon>
        <taxon>Dipodascales</taxon>
        <taxon>Trichomonascaceae</taxon>
        <taxon>Sugiyamaella</taxon>
    </lineage>
</organism>
<proteinExistence type="predicted"/>
<dbReference type="PANTHER" id="PTHR47260:SF1">
    <property type="entry name" value="UPF0644 PROTEIN PB2B4.06"/>
    <property type="match status" value="1"/>
</dbReference>
<dbReference type="KEGG" id="slb:AWJ20_3269"/>
<keyword evidence="2" id="KW-1185">Reference proteome</keyword>
<dbReference type="OrthoDB" id="506431at2759"/>
<dbReference type="InterPro" id="IPR029069">
    <property type="entry name" value="HotDog_dom_sf"/>
</dbReference>
<dbReference type="SUPFAM" id="SSF54637">
    <property type="entry name" value="Thioesterase/thiol ester dehydrase-isomerase"/>
    <property type="match status" value="1"/>
</dbReference>
<dbReference type="Proteomes" id="UP000189580">
    <property type="component" value="Chromosome b"/>
</dbReference>
<dbReference type="RefSeq" id="XP_018738109.1">
    <property type="nucleotide sequence ID" value="XM_018880274.1"/>
</dbReference>
<sequence>MSLRLLGKMALYSSFGGLVGYKVNHALQNGFFYDTPTKGTDKALRYAEKLESKLESLPLVKQLSRDPQFQMVRPWDYVKEEKIGSIFTSGPLHTPGGVSIPPLLFANESERSIVTVVHCGHFLAGFPFLVHGGILSTALDEALHRTASLSLGTYPKETARINLSYKRPTFVNQFLVIKTSTEMIEEGKKARIIGSVRTLKGKELVRGEGVFDVTSPPAKSSWKSIVGL</sequence>
<dbReference type="EMBL" id="CP014503">
    <property type="protein sequence ID" value="ANB15632.1"/>
    <property type="molecule type" value="Genomic_DNA"/>
</dbReference>
<evidence type="ECO:0000313" key="2">
    <source>
        <dbReference type="Proteomes" id="UP000189580"/>
    </source>
</evidence>
<accession>A0A167FS42</accession>
<dbReference type="CDD" id="cd03440">
    <property type="entry name" value="hot_dog"/>
    <property type="match status" value="1"/>
</dbReference>
<dbReference type="AlphaFoldDB" id="A0A167FS42"/>
<dbReference type="Gene3D" id="3.10.129.10">
    <property type="entry name" value="Hotdog Thioesterase"/>
    <property type="match status" value="1"/>
</dbReference>
<gene>
    <name evidence="1" type="primary">FMP10</name>
    <name evidence="1" type="ORF">AWJ20_3269</name>
</gene>
<dbReference type="InterPro" id="IPR052061">
    <property type="entry name" value="PTE-AB_protein"/>
</dbReference>